<evidence type="ECO:0000313" key="1">
    <source>
        <dbReference type="EMBL" id="KAF9648595.1"/>
    </source>
</evidence>
<proteinExistence type="predicted"/>
<name>A0ACB6ZFR4_THEGA</name>
<dbReference type="Proteomes" id="UP000886501">
    <property type="component" value="Unassembled WGS sequence"/>
</dbReference>
<reference evidence="1" key="2">
    <citation type="journal article" date="2020" name="Nat. Commun.">
        <title>Large-scale genome sequencing of mycorrhizal fungi provides insights into the early evolution of symbiotic traits.</title>
        <authorList>
            <person name="Miyauchi S."/>
            <person name="Kiss E."/>
            <person name="Kuo A."/>
            <person name="Drula E."/>
            <person name="Kohler A."/>
            <person name="Sanchez-Garcia M."/>
            <person name="Morin E."/>
            <person name="Andreopoulos B."/>
            <person name="Barry K.W."/>
            <person name="Bonito G."/>
            <person name="Buee M."/>
            <person name="Carver A."/>
            <person name="Chen C."/>
            <person name="Cichocki N."/>
            <person name="Clum A."/>
            <person name="Culley D."/>
            <person name="Crous P.W."/>
            <person name="Fauchery L."/>
            <person name="Girlanda M."/>
            <person name="Hayes R.D."/>
            <person name="Keri Z."/>
            <person name="LaButti K."/>
            <person name="Lipzen A."/>
            <person name="Lombard V."/>
            <person name="Magnuson J."/>
            <person name="Maillard F."/>
            <person name="Murat C."/>
            <person name="Nolan M."/>
            <person name="Ohm R.A."/>
            <person name="Pangilinan J."/>
            <person name="Pereira M.F."/>
            <person name="Perotto S."/>
            <person name="Peter M."/>
            <person name="Pfister S."/>
            <person name="Riley R."/>
            <person name="Sitrit Y."/>
            <person name="Stielow J.B."/>
            <person name="Szollosi G."/>
            <person name="Zifcakova L."/>
            <person name="Stursova M."/>
            <person name="Spatafora J.W."/>
            <person name="Tedersoo L."/>
            <person name="Vaario L.M."/>
            <person name="Yamada A."/>
            <person name="Yan M."/>
            <person name="Wang P."/>
            <person name="Xu J."/>
            <person name="Bruns T."/>
            <person name="Baldrian P."/>
            <person name="Vilgalys R."/>
            <person name="Dunand C."/>
            <person name="Henrissat B."/>
            <person name="Grigoriev I.V."/>
            <person name="Hibbett D."/>
            <person name="Nagy L.G."/>
            <person name="Martin F.M."/>
        </authorList>
    </citation>
    <scope>NUCLEOTIDE SEQUENCE</scope>
    <source>
        <strain evidence="1">P2</strain>
    </source>
</reference>
<comment type="caution">
    <text evidence="1">The sequence shown here is derived from an EMBL/GenBank/DDBJ whole genome shotgun (WGS) entry which is preliminary data.</text>
</comment>
<dbReference type="EMBL" id="MU118011">
    <property type="protein sequence ID" value="KAF9648595.1"/>
    <property type="molecule type" value="Genomic_DNA"/>
</dbReference>
<organism evidence="1 2">
    <name type="scientific">Thelephora ganbajun</name>
    <name type="common">Ganba fungus</name>
    <dbReference type="NCBI Taxonomy" id="370292"/>
    <lineage>
        <taxon>Eukaryota</taxon>
        <taxon>Fungi</taxon>
        <taxon>Dikarya</taxon>
        <taxon>Basidiomycota</taxon>
        <taxon>Agaricomycotina</taxon>
        <taxon>Agaricomycetes</taxon>
        <taxon>Thelephorales</taxon>
        <taxon>Thelephoraceae</taxon>
        <taxon>Thelephora</taxon>
    </lineage>
</organism>
<evidence type="ECO:0000313" key="2">
    <source>
        <dbReference type="Proteomes" id="UP000886501"/>
    </source>
</evidence>
<accession>A0ACB6ZFR4</accession>
<keyword evidence="2" id="KW-1185">Reference proteome</keyword>
<sequence length="371" mass="41993">MSYNYYRSSAPGTWGTSNYRFSYPPEPPFRPQPTWGGLDYYQAHALNPDPIMYHRIREGRYDAEGVGLHEARHWHRQTYGGFGDVRTLSPREIGHAAAYEAYRIWIHNRSLSDLRSDFGQRREAFIALAVAEVSHIFPTGQVHHERRKLREACETAAATASTIFHTLDDDGYSNGSHLSPSPFRRAGSISSDEFSDDLYAFDERVMPQRSHRHRRRSSSVSFNSRPIIIPPNGSPYQPAPSMPIPTNQSPYNYGGGSPYLPGGSPYSNSSYHSPSSYPQQYPGSVQGVPVVGSTYDPNQTLLYQNSGSYPQQTYIQAQPGMSQTVPMVPGSAIIIQQPAQQSPRHKRHHRHRSSSRDSRRRHRSHSDAYHY</sequence>
<gene>
    <name evidence="1" type="ORF">BDM02DRAFT_3128987</name>
</gene>
<reference evidence="1" key="1">
    <citation type="submission" date="2019-10" db="EMBL/GenBank/DDBJ databases">
        <authorList>
            <consortium name="DOE Joint Genome Institute"/>
            <person name="Kuo A."/>
            <person name="Miyauchi S."/>
            <person name="Kiss E."/>
            <person name="Drula E."/>
            <person name="Kohler A."/>
            <person name="Sanchez-Garcia M."/>
            <person name="Andreopoulos B."/>
            <person name="Barry K.W."/>
            <person name="Bonito G."/>
            <person name="Buee M."/>
            <person name="Carver A."/>
            <person name="Chen C."/>
            <person name="Cichocki N."/>
            <person name="Clum A."/>
            <person name="Culley D."/>
            <person name="Crous P.W."/>
            <person name="Fauchery L."/>
            <person name="Girlanda M."/>
            <person name="Hayes R."/>
            <person name="Keri Z."/>
            <person name="Labutti K."/>
            <person name="Lipzen A."/>
            <person name="Lombard V."/>
            <person name="Magnuson J."/>
            <person name="Maillard F."/>
            <person name="Morin E."/>
            <person name="Murat C."/>
            <person name="Nolan M."/>
            <person name="Ohm R."/>
            <person name="Pangilinan J."/>
            <person name="Pereira M."/>
            <person name="Perotto S."/>
            <person name="Peter M."/>
            <person name="Riley R."/>
            <person name="Sitrit Y."/>
            <person name="Stielow B."/>
            <person name="Szollosi G."/>
            <person name="Zifcakova L."/>
            <person name="Stursova M."/>
            <person name="Spatafora J.W."/>
            <person name="Tedersoo L."/>
            <person name="Vaario L.-M."/>
            <person name="Yamada A."/>
            <person name="Yan M."/>
            <person name="Wang P."/>
            <person name="Xu J."/>
            <person name="Bruns T."/>
            <person name="Baldrian P."/>
            <person name="Vilgalys R."/>
            <person name="Henrissat B."/>
            <person name="Grigoriev I.V."/>
            <person name="Hibbett D."/>
            <person name="Nagy L.G."/>
            <person name="Martin F.M."/>
        </authorList>
    </citation>
    <scope>NUCLEOTIDE SEQUENCE</scope>
    <source>
        <strain evidence="1">P2</strain>
    </source>
</reference>
<protein>
    <submittedName>
        <fullName evidence="1">Uncharacterized protein</fullName>
    </submittedName>
</protein>